<dbReference type="AlphaFoldDB" id="A0A8H6H5Q8"/>
<feature type="non-terminal residue" evidence="1">
    <location>
        <position position="1"/>
    </location>
</feature>
<dbReference type="Proteomes" id="UP000521943">
    <property type="component" value="Unassembled WGS sequence"/>
</dbReference>
<reference evidence="1 2" key="1">
    <citation type="submission" date="2020-07" db="EMBL/GenBank/DDBJ databases">
        <title>Comparative genomics of pyrophilous fungi reveals a link between fire events and developmental genes.</title>
        <authorList>
            <consortium name="DOE Joint Genome Institute"/>
            <person name="Steindorff A.S."/>
            <person name="Carver A."/>
            <person name="Calhoun S."/>
            <person name="Stillman K."/>
            <person name="Liu H."/>
            <person name="Lipzen A."/>
            <person name="Pangilinan J."/>
            <person name="Labutti K."/>
            <person name="Bruns T.D."/>
            <person name="Grigoriev I.V."/>
        </authorList>
    </citation>
    <scope>NUCLEOTIDE SEQUENCE [LARGE SCALE GENOMIC DNA]</scope>
    <source>
        <strain evidence="1 2">CBS 144469</strain>
    </source>
</reference>
<accession>A0A8H6H5Q8</accession>
<comment type="caution">
    <text evidence="1">The sequence shown here is derived from an EMBL/GenBank/DDBJ whole genome shotgun (WGS) entry which is preliminary data.</text>
</comment>
<protein>
    <submittedName>
        <fullName evidence="1">Uncharacterized protein</fullName>
    </submittedName>
</protein>
<sequence>LSQPCSNCSELPENEHCYQEIRVEVKENLEGYIGSGVSWQRPETLAKALVSSYHATDNKKVWHLTRDLGLREIQCNEGIIQRCGVQIFGIIDNKTGEMRDFWIYNPVSPKLLEKMVGHVQRFSKLKGLVRGKQFATFSQGKMCAFGERTPRGGAPGDCHRLYDYMGAHSEEALECLFDNAEDSLILSEVARMTSPAVYRQIRAVTGEGEKIGLDSSTLYYCNNYTAAMHLDKDAGPGLCALVELEAELHDYTFINLGYDFYFAPRANSMWSFRGSDVHGTTLPA</sequence>
<keyword evidence="2" id="KW-1185">Reference proteome</keyword>
<dbReference type="OrthoDB" id="3049390at2759"/>
<name>A0A8H6H5Q8_9AGAR</name>
<proteinExistence type="predicted"/>
<dbReference type="EMBL" id="JACGCI010000331">
    <property type="protein sequence ID" value="KAF6740953.1"/>
    <property type="molecule type" value="Genomic_DNA"/>
</dbReference>
<evidence type="ECO:0000313" key="2">
    <source>
        <dbReference type="Proteomes" id="UP000521943"/>
    </source>
</evidence>
<gene>
    <name evidence="1" type="ORF">DFP72DRAFT_773623</name>
</gene>
<evidence type="ECO:0000313" key="1">
    <source>
        <dbReference type="EMBL" id="KAF6740953.1"/>
    </source>
</evidence>
<organism evidence="1 2">
    <name type="scientific">Ephemerocybe angulata</name>
    <dbReference type="NCBI Taxonomy" id="980116"/>
    <lineage>
        <taxon>Eukaryota</taxon>
        <taxon>Fungi</taxon>
        <taxon>Dikarya</taxon>
        <taxon>Basidiomycota</taxon>
        <taxon>Agaricomycotina</taxon>
        <taxon>Agaricomycetes</taxon>
        <taxon>Agaricomycetidae</taxon>
        <taxon>Agaricales</taxon>
        <taxon>Agaricineae</taxon>
        <taxon>Psathyrellaceae</taxon>
        <taxon>Ephemerocybe</taxon>
    </lineage>
</organism>
<feature type="non-terminal residue" evidence="1">
    <location>
        <position position="284"/>
    </location>
</feature>